<dbReference type="SUPFAM" id="SSF50370">
    <property type="entry name" value="Ricin B-like lectins"/>
    <property type="match status" value="2"/>
</dbReference>
<name>A0A3A3GSM5_9BURK</name>
<keyword evidence="6" id="KW-1185">Reference proteome</keyword>
<dbReference type="PANTHER" id="PTHR11675">
    <property type="entry name" value="N-ACETYLGALACTOSAMINYLTRANSFERASE"/>
    <property type="match status" value="1"/>
</dbReference>
<keyword evidence="1" id="KW-0430">Lectin</keyword>
<gene>
    <name evidence="5" type="ORF">D3878_22295</name>
</gene>
<dbReference type="GO" id="GO:0004653">
    <property type="term" value="F:polypeptide N-acetylgalactosaminyltransferase activity"/>
    <property type="evidence" value="ECO:0007669"/>
    <property type="project" value="TreeGrafter"/>
</dbReference>
<feature type="domain" description="Ricin B lectin" evidence="4">
    <location>
        <begin position="321"/>
        <end position="457"/>
    </location>
</feature>
<dbReference type="EMBL" id="QYUQ01000002">
    <property type="protein sequence ID" value="RJG03980.1"/>
    <property type="molecule type" value="Genomic_DNA"/>
</dbReference>
<dbReference type="Gene3D" id="2.80.10.50">
    <property type="match status" value="5"/>
</dbReference>
<dbReference type="PROSITE" id="PS50231">
    <property type="entry name" value="RICIN_B_LECTIN"/>
    <property type="match status" value="2"/>
</dbReference>
<keyword evidence="2" id="KW-1015">Disulfide bond</keyword>
<dbReference type="InterPro" id="IPR035992">
    <property type="entry name" value="Ricin_B-like_lectins"/>
</dbReference>
<dbReference type="Proteomes" id="UP000266327">
    <property type="component" value="Unassembled WGS sequence"/>
</dbReference>
<organism evidence="5 6">
    <name type="scientific">Noviherbaspirillum sedimenti</name>
    <dbReference type="NCBI Taxonomy" id="2320865"/>
    <lineage>
        <taxon>Bacteria</taxon>
        <taxon>Pseudomonadati</taxon>
        <taxon>Pseudomonadota</taxon>
        <taxon>Betaproteobacteria</taxon>
        <taxon>Burkholderiales</taxon>
        <taxon>Oxalobacteraceae</taxon>
        <taxon>Noviherbaspirillum</taxon>
    </lineage>
</organism>
<dbReference type="SMART" id="SM00458">
    <property type="entry name" value="RICIN"/>
    <property type="match status" value="2"/>
</dbReference>
<evidence type="ECO:0000256" key="2">
    <source>
        <dbReference type="ARBA" id="ARBA00023157"/>
    </source>
</evidence>
<evidence type="ECO:0000256" key="1">
    <source>
        <dbReference type="ARBA" id="ARBA00022734"/>
    </source>
</evidence>
<sequence>MLVGCTLGLATLSSFAVTIDEVVSDMSSKSEVIAIDPRYEWQYQPAIVMHAPRGDAIPSWWTGNRPEWTYSVLTWFTTQEAQGNAATNSRVQVANLRFYVLSQATRTWKQLDTKAAPYSEMWSYPFAYAGAGSVRSESSGGVSIKPDYPNFYHGYGNPISIDPKDVRAVYVSMDFRLAVENTSKPDDRDSAKYVVNAGADYWPGNGQATWSLGYAPGIGTGRTKLATKDWRTATLLVPNKNYGSTMEEIRQNPPPSVTGIGGTTATTTTTTKAAVTTTAAMTTTTKSATTTTKSGTTTTASVTTTTAPINTGTSGTPVSTSAYAAVTAKNSGKCLDVSARSNADGGAIVQWACNGQDNQKWAMRDMGGAQYQLVARNSGKCLDTRGATANGAAIVQNACGTSAQQLWTRRTSTSGHSQLVSVANGKCLNVRGYSSRDGAIIEQNACTNSDSQQWSLPVSAPQPSTPQLSGAQAITAKHSGKCVDLSAWSNANGVQMQQWSCNGGTNQQWLFKDVGNARYQIVSKTSGKCLDVKDGNTADGAIVQQMDCQAGATKQQWTFLPENGGYNKLKSVASGKCMDVTAMSTADGAKLVQWSCSATNASGGDNQRWMIH</sequence>
<evidence type="ECO:0000256" key="3">
    <source>
        <dbReference type="SAM" id="MobiDB-lite"/>
    </source>
</evidence>
<dbReference type="PANTHER" id="PTHR11675:SF126">
    <property type="entry name" value="RICIN B LECTIN DOMAIN-CONTAINING PROTEIN"/>
    <property type="match status" value="1"/>
</dbReference>
<evidence type="ECO:0000259" key="4">
    <source>
        <dbReference type="SMART" id="SM00458"/>
    </source>
</evidence>
<dbReference type="GO" id="GO:0030246">
    <property type="term" value="F:carbohydrate binding"/>
    <property type="evidence" value="ECO:0007669"/>
    <property type="project" value="UniProtKB-KW"/>
</dbReference>
<feature type="domain" description="Ricin B lectin" evidence="4">
    <location>
        <begin position="469"/>
        <end position="612"/>
    </location>
</feature>
<feature type="region of interest" description="Disordered" evidence="3">
    <location>
        <begin position="245"/>
        <end position="265"/>
    </location>
</feature>
<reference evidence="6" key="1">
    <citation type="submission" date="2018-09" db="EMBL/GenBank/DDBJ databases">
        <authorList>
            <person name="Zhu H."/>
        </authorList>
    </citation>
    <scope>NUCLEOTIDE SEQUENCE [LARGE SCALE GENOMIC DNA]</scope>
    <source>
        <strain evidence="6">K1S02-23</strain>
    </source>
</reference>
<protein>
    <recommendedName>
        <fullName evidence="4">Ricin B lectin domain-containing protein</fullName>
    </recommendedName>
</protein>
<evidence type="ECO:0000313" key="6">
    <source>
        <dbReference type="Proteomes" id="UP000266327"/>
    </source>
</evidence>
<dbReference type="GO" id="GO:0006493">
    <property type="term" value="P:protein O-linked glycosylation"/>
    <property type="evidence" value="ECO:0007669"/>
    <property type="project" value="TreeGrafter"/>
</dbReference>
<dbReference type="InterPro" id="IPR000772">
    <property type="entry name" value="Ricin_B_lectin"/>
</dbReference>
<evidence type="ECO:0000313" key="5">
    <source>
        <dbReference type="EMBL" id="RJG03980.1"/>
    </source>
</evidence>
<comment type="caution">
    <text evidence="5">The sequence shown here is derived from an EMBL/GenBank/DDBJ whole genome shotgun (WGS) entry which is preliminary data.</text>
</comment>
<dbReference type="Pfam" id="PF14200">
    <property type="entry name" value="RicinB_lectin_2"/>
    <property type="match status" value="2"/>
</dbReference>
<dbReference type="CDD" id="cd00161">
    <property type="entry name" value="beta-trefoil_Ricin-like"/>
    <property type="match status" value="2"/>
</dbReference>
<dbReference type="Pfam" id="PF00652">
    <property type="entry name" value="Ricin_B_lectin"/>
    <property type="match status" value="1"/>
</dbReference>
<proteinExistence type="predicted"/>
<accession>A0A3A3GSM5</accession>
<dbReference type="AlphaFoldDB" id="A0A3A3GSM5"/>